<dbReference type="Proteomes" id="UP000784294">
    <property type="component" value="Unassembled WGS sequence"/>
</dbReference>
<organism evidence="1 2">
    <name type="scientific">Protopolystoma xenopodis</name>
    <dbReference type="NCBI Taxonomy" id="117903"/>
    <lineage>
        <taxon>Eukaryota</taxon>
        <taxon>Metazoa</taxon>
        <taxon>Spiralia</taxon>
        <taxon>Lophotrochozoa</taxon>
        <taxon>Platyhelminthes</taxon>
        <taxon>Monogenea</taxon>
        <taxon>Polyopisthocotylea</taxon>
        <taxon>Polystomatidea</taxon>
        <taxon>Polystomatidae</taxon>
        <taxon>Protopolystoma</taxon>
    </lineage>
</organism>
<evidence type="ECO:0000313" key="2">
    <source>
        <dbReference type="Proteomes" id="UP000784294"/>
    </source>
</evidence>
<evidence type="ECO:0000313" key="1">
    <source>
        <dbReference type="EMBL" id="VEL12797.1"/>
    </source>
</evidence>
<accession>A0A448WIV2</accession>
<dbReference type="AlphaFoldDB" id="A0A448WIV2"/>
<reference evidence="1" key="1">
    <citation type="submission" date="2018-11" db="EMBL/GenBank/DDBJ databases">
        <authorList>
            <consortium name="Pathogen Informatics"/>
        </authorList>
    </citation>
    <scope>NUCLEOTIDE SEQUENCE</scope>
</reference>
<comment type="caution">
    <text evidence="1">The sequence shown here is derived from an EMBL/GenBank/DDBJ whole genome shotgun (WGS) entry which is preliminary data.</text>
</comment>
<name>A0A448WIV2_9PLAT</name>
<sequence length="173" mass="19124">MPGNPYIHSQPTHAQRLRPHLPSHLGAKVVSFLEAWQRLAGLLDFTLPPSVARVINTSHASGHTLALRQNDTNEHQNEDQQVTGNMHLPVSTSATVVRMQNDISGLSRWLATVARFLATSQVTLGDKFDSEIVSAQLQVSIHLTWPTKRLSAFYGFCPDACVEACNFLGLDVW</sequence>
<dbReference type="EMBL" id="CAAALY010015867">
    <property type="protein sequence ID" value="VEL12797.1"/>
    <property type="molecule type" value="Genomic_DNA"/>
</dbReference>
<proteinExistence type="predicted"/>
<keyword evidence="2" id="KW-1185">Reference proteome</keyword>
<gene>
    <name evidence="1" type="ORF">PXEA_LOCUS6237</name>
</gene>
<protein>
    <submittedName>
        <fullName evidence="1">Uncharacterized protein</fullName>
    </submittedName>
</protein>